<feature type="transmembrane region" description="Helical" evidence="6">
    <location>
        <begin position="184"/>
        <end position="206"/>
    </location>
</feature>
<dbReference type="EMBL" id="CP029463">
    <property type="protein sequence ID" value="AWM12633.1"/>
    <property type="molecule type" value="Genomic_DNA"/>
</dbReference>
<dbReference type="KEGG" id="fse:DI487_01280"/>
<evidence type="ECO:0000256" key="5">
    <source>
        <dbReference type="ARBA" id="ARBA00023136"/>
    </source>
</evidence>
<evidence type="ECO:0000256" key="4">
    <source>
        <dbReference type="ARBA" id="ARBA00022989"/>
    </source>
</evidence>
<dbReference type="AlphaFoldDB" id="A0A2U8QR79"/>
<evidence type="ECO:0008006" key="9">
    <source>
        <dbReference type="Google" id="ProtNLM"/>
    </source>
</evidence>
<feature type="transmembrane region" description="Helical" evidence="6">
    <location>
        <begin position="6"/>
        <end position="28"/>
    </location>
</feature>
<sequence>MAVSVIGLVLFLVSFYFVKEEITAFQIGSLRSSFKELKGTLSYGLMSLFSAIISPLIYLFIRSLVINWDSLDAAGYYEAMNKISALYMMFISSMITLYYLPEFSKDTNQIKPLTKNYLTKIIPLFALALSVLYLLRMYFIPLFLSKEFLPVSQLFFWQMLGDIFKAASLILGIQFYARKLVKPYFIFEIISFATMISLSWFLISYAKVEGAVMAYCGTYFVYFVMLWMYFNGLWRKQTE</sequence>
<organism evidence="7 8">
    <name type="scientific">Flavobacterium sediminis</name>
    <dbReference type="NCBI Taxonomy" id="2201181"/>
    <lineage>
        <taxon>Bacteria</taxon>
        <taxon>Pseudomonadati</taxon>
        <taxon>Bacteroidota</taxon>
        <taxon>Flavobacteriia</taxon>
        <taxon>Flavobacteriales</taxon>
        <taxon>Flavobacteriaceae</taxon>
        <taxon>Flavobacterium</taxon>
    </lineage>
</organism>
<feature type="transmembrane region" description="Helical" evidence="6">
    <location>
        <begin position="155"/>
        <end position="177"/>
    </location>
</feature>
<evidence type="ECO:0000256" key="1">
    <source>
        <dbReference type="ARBA" id="ARBA00004651"/>
    </source>
</evidence>
<reference evidence="7 8" key="1">
    <citation type="submission" date="2018-05" db="EMBL/GenBank/DDBJ databases">
        <title>Flavobacterium sp. MEBiC07310.</title>
        <authorList>
            <person name="Baek K."/>
        </authorList>
    </citation>
    <scope>NUCLEOTIDE SEQUENCE [LARGE SCALE GENOMIC DNA]</scope>
    <source>
        <strain evidence="7 8">MEBiC07310</strain>
    </source>
</reference>
<evidence type="ECO:0000256" key="2">
    <source>
        <dbReference type="ARBA" id="ARBA00022475"/>
    </source>
</evidence>
<feature type="transmembrane region" description="Helical" evidence="6">
    <location>
        <begin position="212"/>
        <end position="230"/>
    </location>
</feature>
<dbReference type="GO" id="GO:0005886">
    <property type="term" value="C:plasma membrane"/>
    <property type="evidence" value="ECO:0007669"/>
    <property type="project" value="UniProtKB-SubCell"/>
</dbReference>
<evidence type="ECO:0000256" key="6">
    <source>
        <dbReference type="SAM" id="Phobius"/>
    </source>
</evidence>
<evidence type="ECO:0000313" key="7">
    <source>
        <dbReference type="EMBL" id="AWM12633.1"/>
    </source>
</evidence>
<keyword evidence="5 6" id="KW-0472">Membrane</keyword>
<keyword evidence="8" id="KW-1185">Reference proteome</keyword>
<dbReference type="Proteomes" id="UP000245429">
    <property type="component" value="Chromosome"/>
</dbReference>
<accession>A0A2U8QR79</accession>
<dbReference type="InterPro" id="IPR050833">
    <property type="entry name" value="Poly_Biosynth_Transport"/>
</dbReference>
<keyword evidence="2" id="KW-1003">Cell membrane</keyword>
<comment type="subcellular location">
    <subcellularLocation>
        <location evidence="1">Cell membrane</location>
        <topology evidence="1">Multi-pass membrane protein</topology>
    </subcellularLocation>
</comment>
<dbReference type="PANTHER" id="PTHR30250">
    <property type="entry name" value="PST FAMILY PREDICTED COLANIC ACID TRANSPORTER"/>
    <property type="match status" value="1"/>
</dbReference>
<dbReference type="OrthoDB" id="9769862at2"/>
<dbReference type="RefSeq" id="WP_109568042.1">
    <property type="nucleotide sequence ID" value="NZ_CP029463.1"/>
</dbReference>
<name>A0A2U8QR79_9FLAO</name>
<evidence type="ECO:0000313" key="8">
    <source>
        <dbReference type="Proteomes" id="UP000245429"/>
    </source>
</evidence>
<keyword evidence="3 6" id="KW-0812">Transmembrane</keyword>
<proteinExistence type="predicted"/>
<keyword evidence="4 6" id="KW-1133">Transmembrane helix</keyword>
<dbReference type="PANTHER" id="PTHR30250:SF11">
    <property type="entry name" value="O-ANTIGEN TRANSPORTER-RELATED"/>
    <property type="match status" value="1"/>
</dbReference>
<gene>
    <name evidence="7" type="ORF">DI487_01280</name>
</gene>
<feature type="transmembrane region" description="Helical" evidence="6">
    <location>
        <begin position="121"/>
        <end position="143"/>
    </location>
</feature>
<feature type="transmembrane region" description="Helical" evidence="6">
    <location>
        <begin position="81"/>
        <end position="100"/>
    </location>
</feature>
<protein>
    <recommendedName>
        <fullName evidence="9">O-antigen translocase</fullName>
    </recommendedName>
</protein>
<evidence type="ECO:0000256" key="3">
    <source>
        <dbReference type="ARBA" id="ARBA00022692"/>
    </source>
</evidence>
<feature type="transmembrane region" description="Helical" evidence="6">
    <location>
        <begin position="40"/>
        <end position="61"/>
    </location>
</feature>